<dbReference type="EMBL" id="JARBHB010000001">
    <property type="protein sequence ID" value="KAJ8897639.1"/>
    <property type="molecule type" value="Genomic_DNA"/>
</dbReference>
<evidence type="ECO:0008006" key="3">
    <source>
        <dbReference type="Google" id="ProtNLM"/>
    </source>
</evidence>
<sequence length="115" mass="13166">MFAVKCFNKYLYGHKFVFVTDNQPLRRLLGHQLAVPTLTHDFRDGLWGEFLANADALSMLPITDSTENYIFAYTNIPDIHSKVHDLCKRQLQDKVVSKVIEFTKGVGQIRPQNAV</sequence>
<dbReference type="Proteomes" id="UP001159363">
    <property type="component" value="Chromosome 1"/>
</dbReference>
<keyword evidence="2" id="KW-1185">Reference proteome</keyword>
<evidence type="ECO:0000313" key="2">
    <source>
        <dbReference type="Proteomes" id="UP001159363"/>
    </source>
</evidence>
<reference evidence="1 2" key="1">
    <citation type="submission" date="2023-02" db="EMBL/GenBank/DDBJ databases">
        <title>LHISI_Scaffold_Assembly.</title>
        <authorList>
            <person name="Stuart O.P."/>
            <person name="Cleave R."/>
            <person name="Magrath M.J.L."/>
            <person name="Mikheyev A.S."/>
        </authorList>
    </citation>
    <scope>NUCLEOTIDE SEQUENCE [LARGE SCALE GENOMIC DNA]</scope>
    <source>
        <strain evidence="1">Daus_M_001</strain>
        <tissue evidence="1">Leg muscle</tissue>
    </source>
</reference>
<accession>A0ABQ9IN62</accession>
<comment type="caution">
    <text evidence="1">The sequence shown here is derived from an EMBL/GenBank/DDBJ whole genome shotgun (WGS) entry which is preliminary data.</text>
</comment>
<name>A0ABQ9IN62_9NEOP</name>
<organism evidence="1 2">
    <name type="scientific">Dryococelus australis</name>
    <dbReference type="NCBI Taxonomy" id="614101"/>
    <lineage>
        <taxon>Eukaryota</taxon>
        <taxon>Metazoa</taxon>
        <taxon>Ecdysozoa</taxon>
        <taxon>Arthropoda</taxon>
        <taxon>Hexapoda</taxon>
        <taxon>Insecta</taxon>
        <taxon>Pterygota</taxon>
        <taxon>Neoptera</taxon>
        <taxon>Polyneoptera</taxon>
        <taxon>Phasmatodea</taxon>
        <taxon>Verophasmatodea</taxon>
        <taxon>Anareolatae</taxon>
        <taxon>Phasmatidae</taxon>
        <taxon>Eurycanthinae</taxon>
        <taxon>Dryococelus</taxon>
    </lineage>
</organism>
<protein>
    <recommendedName>
        <fullName evidence="3">Reverse transcriptase RNase H-like domain-containing protein</fullName>
    </recommendedName>
</protein>
<evidence type="ECO:0000313" key="1">
    <source>
        <dbReference type="EMBL" id="KAJ8897639.1"/>
    </source>
</evidence>
<gene>
    <name evidence="1" type="ORF">PR048_002988</name>
</gene>
<proteinExistence type="predicted"/>